<evidence type="ECO:0008006" key="3">
    <source>
        <dbReference type="Google" id="ProtNLM"/>
    </source>
</evidence>
<evidence type="ECO:0000313" key="1">
    <source>
        <dbReference type="EMBL" id="KRK64528.1"/>
    </source>
</evidence>
<reference evidence="1 2" key="1">
    <citation type="journal article" date="2015" name="Genome Announc.">
        <title>Expanding the biotechnology potential of lactobacilli through comparative genomics of 213 strains and associated genera.</title>
        <authorList>
            <person name="Sun Z."/>
            <person name="Harris H.M."/>
            <person name="McCann A."/>
            <person name="Guo C."/>
            <person name="Argimon S."/>
            <person name="Zhang W."/>
            <person name="Yang X."/>
            <person name="Jeffery I.B."/>
            <person name="Cooney J.C."/>
            <person name="Kagawa T.F."/>
            <person name="Liu W."/>
            <person name="Song Y."/>
            <person name="Salvetti E."/>
            <person name="Wrobel A."/>
            <person name="Rasinkangas P."/>
            <person name="Parkhill J."/>
            <person name="Rea M.C."/>
            <person name="O'Sullivan O."/>
            <person name="Ritari J."/>
            <person name="Douillard F.P."/>
            <person name="Paul Ross R."/>
            <person name="Yang R."/>
            <person name="Briner A.E."/>
            <person name="Felis G.E."/>
            <person name="de Vos W.M."/>
            <person name="Barrangou R."/>
            <person name="Klaenhammer T.R."/>
            <person name="Caufield P.W."/>
            <person name="Cui Y."/>
            <person name="Zhang H."/>
            <person name="O'Toole P.W."/>
        </authorList>
    </citation>
    <scope>NUCLEOTIDE SEQUENCE [LARGE SCALE GENOMIC DNA]</scope>
    <source>
        <strain evidence="1 2">DSM 20183</strain>
    </source>
</reference>
<evidence type="ECO:0000313" key="2">
    <source>
        <dbReference type="Proteomes" id="UP000050929"/>
    </source>
</evidence>
<protein>
    <recommendedName>
        <fullName evidence="3">Cysteine desulfurase</fullName>
    </recommendedName>
</protein>
<dbReference type="PATRIC" id="fig|1423811.3.peg.252"/>
<dbReference type="SUPFAM" id="SSF160800">
    <property type="entry name" value="Lp2179-like"/>
    <property type="match status" value="1"/>
</dbReference>
<dbReference type="STRING" id="1423811.FC72_GL000252"/>
<accession>A0A0R1IZB8</accession>
<dbReference type="OrthoDB" id="2166222at2"/>
<dbReference type="Proteomes" id="UP000050929">
    <property type="component" value="Unassembled WGS sequence"/>
</dbReference>
<dbReference type="Gene3D" id="3.30.1820.10">
    <property type="entry name" value="Lp2179-like"/>
    <property type="match status" value="1"/>
</dbReference>
<name>A0A0R1IZB8_9LACO</name>
<dbReference type="InterPro" id="IPR035942">
    <property type="entry name" value="Lp2179-like_sf"/>
</dbReference>
<proteinExistence type="predicted"/>
<sequence>MSTKAQVLGDTDFYEISPEIKKYALLDVGFQETKQGNFRLERPINGDSPYDARYVLKVTINKDFSNLKMATTDKSGLHNLNIFKSKNTTQEVEDFRYLMKFLIDKNILVKR</sequence>
<keyword evidence="2" id="KW-1185">Reference proteome</keyword>
<dbReference type="RefSeq" id="WP_057765593.1">
    <property type="nucleotide sequence ID" value="NZ_AZDG01000010.1"/>
</dbReference>
<dbReference type="EMBL" id="AZDG01000010">
    <property type="protein sequence ID" value="KRK64528.1"/>
    <property type="molecule type" value="Genomic_DNA"/>
</dbReference>
<organism evidence="1 2">
    <name type="scientific">Companilactobacillus tucceti DSM 20183</name>
    <dbReference type="NCBI Taxonomy" id="1423811"/>
    <lineage>
        <taxon>Bacteria</taxon>
        <taxon>Bacillati</taxon>
        <taxon>Bacillota</taxon>
        <taxon>Bacilli</taxon>
        <taxon>Lactobacillales</taxon>
        <taxon>Lactobacillaceae</taxon>
        <taxon>Companilactobacillus</taxon>
    </lineage>
</organism>
<dbReference type="InterPro" id="IPR014965">
    <property type="entry name" value="Amino_acid_metab_prot_put"/>
</dbReference>
<dbReference type="AlphaFoldDB" id="A0A0R1IZB8"/>
<gene>
    <name evidence="1" type="ORF">FC72_GL000252</name>
</gene>
<dbReference type="Pfam" id="PF08866">
    <property type="entry name" value="DUF1831"/>
    <property type="match status" value="1"/>
</dbReference>
<comment type="caution">
    <text evidence="1">The sequence shown here is derived from an EMBL/GenBank/DDBJ whole genome shotgun (WGS) entry which is preliminary data.</text>
</comment>